<reference evidence="1 2" key="1">
    <citation type="submission" date="2013-11" db="EMBL/GenBank/DDBJ databases">
        <title>Draft genome of the bovine lungworm Dictyocaulus viviparus.</title>
        <authorList>
            <person name="Mitreva M."/>
        </authorList>
    </citation>
    <scope>NUCLEOTIDE SEQUENCE [LARGE SCALE GENOMIC DNA]</scope>
    <source>
        <strain evidence="1 2">HannoverDv2000</strain>
    </source>
</reference>
<evidence type="ECO:0000313" key="2">
    <source>
        <dbReference type="Proteomes" id="UP000053766"/>
    </source>
</evidence>
<dbReference type="Proteomes" id="UP000053766">
    <property type="component" value="Unassembled WGS sequence"/>
</dbReference>
<dbReference type="AlphaFoldDB" id="A0A0D8XD46"/>
<dbReference type="OrthoDB" id="5870827at2759"/>
<gene>
    <name evidence="1" type="ORF">DICVIV_11461</name>
</gene>
<reference evidence="2" key="2">
    <citation type="journal article" date="2016" name="Sci. Rep.">
        <title>Dictyocaulus viviparus genome, variome and transcriptome elucidate lungworm biology and support future intervention.</title>
        <authorList>
            <person name="McNulty S.N."/>
            <person name="Strube C."/>
            <person name="Rosa B.A."/>
            <person name="Martin J.C."/>
            <person name="Tyagi R."/>
            <person name="Choi Y.J."/>
            <person name="Wang Q."/>
            <person name="Hallsworth Pepin K."/>
            <person name="Zhang X."/>
            <person name="Ozersky P."/>
            <person name="Wilson R.K."/>
            <person name="Sternberg P.W."/>
            <person name="Gasser R.B."/>
            <person name="Mitreva M."/>
        </authorList>
    </citation>
    <scope>NUCLEOTIDE SEQUENCE [LARGE SCALE GENOMIC DNA]</scope>
    <source>
        <strain evidence="2">HannoverDv2000</strain>
    </source>
</reference>
<keyword evidence="2" id="KW-1185">Reference proteome</keyword>
<protein>
    <submittedName>
        <fullName evidence="1">Uncharacterized protein</fullName>
    </submittedName>
</protein>
<dbReference type="SUPFAM" id="SSF56235">
    <property type="entry name" value="N-terminal nucleophile aminohydrolases (Ntn hydrolases)"/>
    <property type="match status" value="1"/>
</dbReference>
<accession>A0A0D8XD46</accession>
<organism evidence="1 2">
    <name type="scientific">Dictyocaulus viviparus</name>
    <name type="common">Bovine lungworm</name>
    <dbReference type="NCBI Taxonomy" id="29172"/>
    <lineage>
        <taxon>Eukaryota</taxon>
        <taxon>Metazoa</taxon>
        <taxon>Ecdysozoa</taxon>
        <taxon>Nematoda</taxon>
        <taxon>Chromadorea</taxon>
        <taxon>Rhabditida</taxon>
        <taxon>Rhabditina</taxon>
        <taxon>Rhabditomorpha</taxon>
        <taxon>Strongyloidea</taxon>
        <taxon>Metastrongylidae</taxon>
        <taxon>Dictyocaulus</taxon>
    </lineage>
</organism>
<proteinExistence type="predicted"/>
<dbReference type="EMBL" id="KN716653">
    <property type="protein sequence ID" value="KJH42538.1"/>
    <property type="molecule type" value="Genomic_DNA"/>
</dbReference>
<dbReference type="InterPro" id="IPR029055">
    <property type="entry name" value="Ntn_hydrolases_N"/>
</dbReference>
<evidence type="ECO:0000313" key="1">
    <source>
        <dbReference type="EMBL" id="KJH42538.1"/>
    </source>
</evidence>
<sequence length="290" mass="32679">MHAWRTWKEALKMGWTKIKTGNLNGHRVCMPPPFNQLISQVEEKRLTGHKIEKIERSLHNNYIALKFLYDSTSNKDVGTEFLIRNRRYVKRIDKRHIDIDALSEDSELTNSWTSNMFVIVDQRTQTSIAYVGTLGRTFGSRVHTGDNFYLNNLQQIKQKISWQSDNGFHRLLPSILFQPEQITFAYAATGGSIAYSKSGPRTISVMLLNKLDNITIDEAVIYPIIYPAGTSDDLAFKEGVPFIESLHLNRIVLSAGQTSDESVAITAEGDSLAAVHKDLNNRIGNIPAGI</sequence>
<name>A0A0D8XD46_DICVI</name>